<gene>
    <name evidence="4" type="ORF">DFR59_101385</name>
</gene>
<dbReference type="Pfam" id="PF17836">
    <property type="entry name" value="PglD_N"/>
    <property type="match status" value="1"/>
</dbReference>
<dbReference type="InterPro" id="IPR050179">
    <property type="entry name" value="Trans_hexapeptide_repeat"/>
</dbReference>
<dbReference type="NCBIfam" id="TIGR03570">
    <property type="entry name" value="NeuD_NnaD"/>
    <property type="match status" value="1"/>
</dbReference>
<dbReference type="InterPro" id="IPR041561">
    <property type="entry name" value="PglD_N"/>
</dbReference>
<feature type="domain" description="PglD N-terminal" evidence="3">
    <location>
        <begin position="3"/>
        <end position="79"/>
    </location>
</feature>
<comment type="caution">
    <text evidence="4">The sequence shown here is derived from an EMBL/GenBank/DDBJ whole genome shotgun (WGS) entry which is preliminary data.</text>
</comment>
<reference evidence="4 5" key="1">
    <citation type="submission" date="2018-07" db="EMBL/GenBank/DDBJ databases">
        <title>Genomic Encyclopedia of Type Strains, Phase IV (KMG-IV): sequencing the most valuable type-strain genomes for metagenomic binning, comparative biology and taxonomic classification.</title>
        <authorList>
            <person name="Goeker M."/>
        </authorList>
    </citation>
    <scope>NUCLEOTIDE SEQUENCE [LARGE SCALE GENOMIC DNA]</scope>
    <source>
        <strain evidence="4 5">DSM 25281</strain>
    </source>
</reference>
<evidence type="ECO:0000313" key="4">
    <source>
        <dbReference type="EMBL" id="RDI47723.1"/>
    </source>
</evidence>
<keyword evidence="4" id="KW-0808">Transferase</keyword>
<evidence type="ECO:0000313" key="5">
    <source>
        <dbReference type="Proteomes" id="UP000255326"/>
    </source>
</evidence>
<name>A0A370H0Z7_9BACI</name>
<dbReference type="InterPro" id="IPR020019">
    <property type="entry name" value="AcTrfase_PglD-like"/>
</dbReference>
<evidence type="ECO:0000256" key="1">
    <source>
        <dbReference type="PIRSR" id="PIRSR620019-1"/>
    </source>
</evidence>
<protein>
    <submittedName>
        <fullName evidence="4">Acetyltransferase EpsM</fullName>
    </submittedName>
</protein>
<proteinExistence type="predicted"/>
<dbReference type="OrthoDB" id="9794407at2"/>
<dbReference type="Gene3D" id="2.160.10.10">
    <property type="entry name" value="Hexapeptide repeat proteins"/>
    <property type="match status" value="1"/>
</dbReference>
<feature type="site" description="Increases basicity of active site His" evidence="1">
    <location>
        <position position="135"/>
    </location>
</feature>
<keyword evidence="5" id="KW-1185">Reference proteome</keyword>
<organism evidence="4 5">
    <name type="scientific">Falsibacillus pallidus</name>
    <dbReference type="NCBI Taxonomy" id="493781"/>
    <lineage>
        <taxon>Bacteria</taxon>
        <taxon>Bacillati</taxon>
        <taxon>Bacillota</taxon>
        <taxon>Bacilli</taxon>
        <taxon>Bacillales</taxon>
        <taxon>Bacillaceae</taxon>
        <taxon>Falsibacillus</taxon>
    </lineage>
</organism>
<feature type="binding site" evidence="2">
    <location>
        <position position="143"/>
    </location>
    <ligand>
        <name>acetyl-CoA</name>
        <dbReference type="ChEBI" id="CHEBI:57288"/>
    </ligand>
</feature>
<feature type="active site" description="Proton acceptor" evidence="1">
    <location>
        <position position="134"/>
    </location>
</feature>
<evidence type="ECO:0000259" key="3">
    <source>
        <dbReference type="Pfam" id="PF17836"/>
    </source>
</evidence>
<dbReference type="Proteomes" id="UP000255326">
    <property type="component" value="Unassembled WGS sequence"/>
</dbReference>
<dbReference type="PANTHER" id="PTHR43300:SF7">
    <property type="entry name" value="UDP-N-ACETYLBACILLOSAMINE N-ACETYLTRANSFERASE"/>
    <property type="match status" value="1"/>
</dbReference>
<dbReference type="InterPro" id="IPR011004">
    <property type="entry name" value="Trimer_LpxA-like_sf"/>
</dbReference>
<accession>A0A370H0Z7</accession>
<dbReference type="AlphaFoldDB" id="A0A370H0Z7"/>
<evidence type="ECO:0000256" key="2">
    <source>
        <dbReference type="PIRSR" id="PIRSR620019-2"/>
    </source>
</evidence>
<dbReference type="CDD" id="cd03360">
    <property type="entry name" value="LbH_AT_putative"/>
    <property type="match status" value="1"/>
</dbReference>
<dbReference type="GO" id="GO:0016740">
    <property type="term" value="F:transferase activity"/>
    <property type="evidence" value="ECO:0007669"/>
    <property type="project" value="UniProtKB-KW"/>
</dbReference>
<sequence length="212" mass="22402">MFVLIGAGGHSKVVKDILIAGGHRVLGFLDDNRSETSFCGLPVLGKIKDLPTLIDSEDSLSFIITIGDNKKRKHMADELNQYPIRFGTAVHPQSFIGDNVHIGEGSVIMPFAVINADTFIGSHCIINSHAVVEHDCIVDSFVHLSPQSTLTGSVKAGEGVHFGASSCIIPGKQVGCWSIIGAGSTVIRDIPAFSTAVGSPAKIIKALEDGRT</sequence>
<dbReference type="Gene3D" id="3.40.50.20">
    <property type="match status" value="1"/>
</dbReference>
<dbReference type="PANTHER" id="PTHR43300">
    <property type="entry name" value="ACETYLTRANSFERASE"/>
    <property type="match status" value="1"/>
</dbReference>
<dbReference type="SUPFAM" id="SSF51161">
    <property type="entry name" value="Trimeric LpxA-like enzymes"/>
    <property type="match status" value="1"/>
</dbReference>
<feature type="binding site" evidence="2">
    <location>
        <position position="67"/>
    </location>
    <ligand>
        <name>substrate</name>
    </ligand>
</feature>
<dbReference type="RefSeq" id="WP_114743930.1">
    <property type="nucleotide sequence ID" value="NZ_QQAY01000001.1"/>
</dbReference>
<dbReference type="EMBL" id="QQAY01000001">
    <property type="protein sequence ID" value="RDI47723.1"/>
    <property type="molecule type" value="Genomic_DNA"/>
</dbReference>